<dbReference type="GO" id="GO:0046983">
    <property type="term" value="F:protein dimerization activity"/>
    <property type="evidence" value="ECO:0007669"/>
    <property type="project" value="InterPro"/>
</dbReference>
<evidence type="ECO:0000313" key="3">
    <source>
        <dbReference type="Proteomes" id="UP000828251"/>
    </source>
</evidence>
<dbReference type="AlphaFoldDB" id="A0A9D3ZRF6"/>
<dbReference type="PANTHER" id="PTHR45749:SF37">
    <property type="entry name" value="OS05G0311600 PROTEIN"/>
    <property type="match status" value="1"/>
</dbReference>
<keyword evidence="3" id="KW-1185">Reference proteome</keyword>
<accession>A0A9D3ZRF6</accession>
<dbReference type="Proteomes" id="UP000828251">
    <property type="component" value="Unassembled WGS sequence"/>
</dbReference>
<evidence type="ECO:0000313" key="2">
    <source>
        <dbReference type="EMBL" id="KAH1057130.1"/>
    </source>
</evidence>
<feature type="domain" description="HAT C-terminal dimerisation" evidence="1">
    <location>
        <begin position="14"/>
        <end position="69"/>
    </location>
</feature>
<dbReference type="OrthoDB" id="118159at2759"/>
<comment type="caution">
    <text evidence="2">The sequence shown here is derived from an EMBL/GenBank/DDBJ whole genome shotgun (WGS) entry which is preliminary data.</text>
</comment>
<proteinExistence type="predicted"/>
<dbReference type="EMBL" id="JAIQCV010000010">
    <property type="protein sequence ID" value="KAH1057130.1"/>
    <property type="molecule type" value="Genomic_DNA"/>
</dbReference>
<dbReference type="PANTHER" id="PTHR45749">
    <property type="match status" value="1"/>
</dbReference>
<reference evidence="2 3" key="1">
    <citation type="journal article" date="2021" name="Plant Biotechnol. J.">
        <title>Multi-omics assisted identification of the key and species-specific regulatory components of drought-tolerant mechanisms in Gossypium stocksii.</title>
        <authorList>
            <person name="Yu D."/>
            <person name="Ke L."/>
            <person name="Zhang D."/>
            <person name="Wu Y."/>
            <person name="Sun Y."/>
            <person name="Mei J."/>
            <person name="Sun J."/>
            <person name="Sun Y."/>
        </authorList>
    </citation>
    <scope>NUCLEOTIDE SEQUENCE [LARGE SCALE GENOMIC DNA]</scope>
    <source>
        <strain evidence="3">cv. E1</strain>
        <tissue evidence="2">Leaf</tissue>
    </source>
</reference>
<evidence type="ECO:0000259" key="1">
    <source>
        <dbReference type="Pfam" id="PF05699"/>
    </source>
</evidence>
<sequence>MDFKVKFQNYSSSIYFFLNRIIRLVLTLPMSTATTEQSFSAMKIMKTMLCNRIKDDFLSTYLVAYIEKEITREFLTDSILEEFDLMKEQKVQFKMPGIVK</sequence>
<name>A0A9D3ZRF6_9ROSI</name>
<dbReference type="Pfam" id="PF05699">
    <property type="entry name" value="Dimer_Tnp_hAT"/>
    <property type="match status" value="1"/>
</dbReference>
<protein>
    <recommendedName>
        <fullName evidence="1">HAT C-terminal dimerisation domain-containing protein</fullName>
    </recommendedName>
</protein>
<organism evidence="2 3">
    <name type="scientific">Gossypium stocksii</name>
    <dbReference type="NCBI Taxonomy" id="47602"/>
    <lineage>
        <taxon>Eukaryota</taxon>
        <taxon>Viridiplantae</taxon>
        <taxon>Streptophyta</taxon>
        <taxon>Embryophyta</taxon>
        <taxon>Tracheophyta</taxon>
        <taxon>Spermatophyta</taxon>
        <taxon>Magnoliopsida</taxon>
        <taxon>eudicotyledons</taxon>
        <taxon>Gunneridae</taxon>
        <taxon>Pentapetalae</taxon>
        <taxon>rosids</taxon>
        <taxon>malvids</taxon>
        <taxon>Malvales</taxon>
        <taxon>Malvaceae</taxon>
        <taxon>Malvoideae</taxon>
        <taxon>Gossypium</taxon>
    </lineage>
</organism>
<dbReference type="InterPro" id="IPR008906">
    <property type="entry name" value="HATC_C_dom"/>
</dbReference>
<gene>
    <name evidence="2" type="ORF">J1N35_035195</name>
</gene>